<dbReference type="InterPro" id="IPR000873">
    <property type="entry name" value="AMP-dep_synth/lig_dom"/>
</dbReference>
<dbReference type="PANTHER" id="PTHR43201:SF5">
    <property type="entry name" value="MEDIUM-CHAIN ACYL-COA LIGASE ACSF2, MITOCHONDRIAL"/>
    <property type="match status" value="1"/>
</dbReference>
<name>A0AA49FJI7_9PROT</name>
<comment type="similarity">
    <text evidence="1">Belongs to the ATP-dependent AMP-binding enzyme family.</text>
</comment>
<dbReference type="InterPro" id="IPR045851">
    <property type="entry name" value="AMP-bd_C_sf"/>
</dbReference>
<dbReference type="Pfam" id="PF13193">
    <property type="entry name" value="AMP-binding_C"/>
    <property type="match status" value="1"/>
</dbReference>
<feature type="domain" description="AMP-binding enzyme C-terminal" evidence="4">
    <location>
        <begin position="315"/>
        <end position="385"/>
    </location>
</feature>
<gene>
    <name evidence="5" type="ORF">OHM77_10825</name>
</gene>
<dbReference type="SUPFAM" id="SSF56801">
    <property type="entry name" value="Acetyl-CoA synthetase-like"/>
    <property type="match status" value="1"/>
</dbReference>
<dbReference type="Proteomes" id="UP001234916">
    <property type="component" value="Chromosome"/>
</dbReference>
<dbReference type="GO" id="GO:0031956">
    <property type="term" value="F:medium-chain fatty acid-CoA ligase activity"/>
    <property type="evidence" value="ECO:0007669"/>
    <property type="project" value="TreeGrafter"/>
</dbReference>
<evidence type="ECO:0000259" key="3">
    <source>
        <dbReference type="Pfam" id="PF00501"/>
    </source>
</evidence>
<dbReference type="PROSITE" id="PS00455">
    <property type="entry name" value="AMP_BINDING"/>
    <property type="match status" value="1"/>
</dbReference>
<dbReference type="InterPro" id="IPR042099">
    <property type="entry name" value="ANL_N_sf"/>
</dbReference>
<dbReference type="Gene3D" id="3.40.50.12780">
    <property type="entry name" value="N-terminal domain of ligase-like"/>
    <property type="match status" value="1"/>
</dbReference>
<organism evidence="5">
    <name type="scientific">Candidatus Nitricoxidivorans perseverans</name>
    <dbReference type="NCBI Taxonomy" id="2975601"/>
    <lineage>
        <taxon>Bacteria</taxon>
        <taxon>Pseudomonadati</taxon>
        <taxon>Pseudomonadota</taxon>
        <taxon>Betaproteobacteria</taxon>
        <taxon>Nitrosomonadales</taxon>
        <taxon>Sterolibacteriaceae</taxon>
        <taxon>Candidatus Nitricoxidivorans</taxon>
    </lineage>
</organism>
<dbReference type="GO" id="GO:0006631">
    <property type="term" value="P:fatty acid metabolic process"/>
    <property type="evidence" value="ECO:0007669"/>
    <property type="project" value="TreeGrafter"/>
</dbReference>
<dbReference type="AlphaFoldDB" id="A0AA49FJI7"/>
<dbReference type="Gene3D" id="3.30.300.30">
    <property type="match status" value="1"/>
</dbReference>
<evidence type="ECO:0000256" key="2">
    <source>
        <dbReference type="ARBA" id="ARBA00022598"/>
    </source>
</evidence>
<dbReference type="EMBL" id="CP107246">
    <property type="protein sequence ID" value="WIM05184.1"/>
    <property type="molecule type" value="Genomic_DNA"/>
</dbReference>
<reference evidence="5" key="1">
    <citation type="journal article" date="2023" name="Nat. Microbiol.">
        <title>Enrichment and characterization of a nitric oxide-reducing microbial community in a continuous bioreactor.</title>
        <authorList>
            <person name="Garrido-Amador P."/>
            <person name="Stortenbeker N."/>
            <person name="Wessels H.J.C.T."/>
            <person name="Speth D.R."/>
            <person name="Garcia-Heredia I."/>
            <person name="Kartal B."/>
        </authorList>
    </citation>
    <scope>NUCLEOTIDE SEQUENCE</scope>
    <source>
        <strain evidence="5">MAG1</strain>
    </source>
</reference>
<accession>A0AA49FJI7</accession>
<evidence type="ECO:0000313" key="5">
    <source>
        <dbReference type="EMBL" id="WIM05184.1"/>
    </source>
</evidence>
<dbReference type="Pfam" id="PF00501">
    <property type="entry name" value="AMP-binding"/>
    <property type="match status" value="1"/>
</dbReference>
<feature type="domain" description="AMP-dependent synthetase/ligase" evidence="3">
    <location>
        <begin position="86"/>
        <end position="252"/>
    </location>
</feature>
<dbReference type="InterPro" id="IPR025110">
    <property type="entry name" value="AMP-bd_C"/>
</dbReference>
<dbReference type="InterPro" id="IPR020845">
    <property type="entry name" value="AMP-binding_CS"/>
</dbReference>
<evidence type="ECO:0000256" key="1">
    <source>
        <dbReference type="ARBA" id="ARBA00006432"/>
    </source>
</evidence>
<keyword evidence="2" id="KW-0436">Ligase</keyword>
<dbReference type="KEGG" id="npv:OHM77_10825"/>
<proteinExistence type="inferred from homology"/>
<evidence type="ECO:0000259" key="4">
    <source>
        <dbReference type="Pfam" id="PF13193"/>
    </source>
</evidence>
<sequence>MLPLPAWLRRADPDASALILPNRRFSYGEARALAARPGLTMPEGGAGAITLNLLAAGLSGGTVFPLPPGLAPERRTQMIAQARALDSRPSALIIATSGSEGAPRGVRLSWRAVAAAARMSAAALGLKPGDVWLDCLPLHHIGGAMIPYRCWHAGAAALIHEGFDAEAVRRDLHDRRVTHVSLVPPMLARLVEDGPPPSALRVALVGGAALSSPLLENALRLGWPVFPSYGMTETCAMTVLRGRPLPGVRVRVAASGVLEIATPARMSGYLGGPDAGEWIATRDLVRIDTAGIVHIEGRADDMLVSAGVNVHPLDVESRLSACPGVREAGVAGLADPVWGDVIAAAWEGEAGEADVETWCRQQMPDACRPRRFLRVTLLPRTPGGKLDRRALAEMVATR</sequence>
<protein>
    <submittedName>
        <fullName evidence="5">AMP-binding protein</fullName>
    </submittedName>
</protein>
<dbReference type="PANTHER" id="PTHR43201">
    <property type="entry name" value="ACYL-COA SYNTHETASE"/>
    <property type="match status" value="1"/>
</dbReference>